<sequence length="153" mass="16771">METLAIWRPSQSPTQPTVTSALRMECCQLSYQGSTQGVVITCVLQFRRRTQILVGIYGTLLLTSNSTVVLMWVMLAEIRPGNVHGGKFGRNVPWELDVNQKGWRALAGGGSRRALHLALHPLQLAASPINDPVFNDQTCRPSPPLSPCLHSPS</sequence>
<keyword evidence="1" id="KW-0472">Membrane</keyword>
<proteinExistence type="predicted"/>
<reference evidence="3" key="2">
    <citation type="submission" date="2015-01" db="EMBL/GenBank/DDBJ databases">
        <title>Evolutionary Origins and Diversification of the Mycorrhizal Mutualists.</title>
        <authorList>
            <consortium name="DOE Joint Genome Institute"/>
            <consortium name="Mycorrhizal Genomics Consortium"/>
            <person name="Kohler A."/>
            <person name="Kuo A."/>
            <person name="Nagy L.G."/>
            <person name="Floudas D."/>
            <person name="Copeland A."/>
            <person name="Barry K.W."/>
            <person name="Cichocki N."/>
            <person name="Veneault-Fourrey C."/>
            <person name="LaButti K."/>
            <person name="Lindquist E.A."/>
            <person name="Lipzen A."/>
            <person name="Lundell T."/>
            <person name="Morin E."/>
            <person name="Murat C."/>
            <person name="Riley R."/>
            <person name="Ohm R."/>
            <person name="Sun H."/>
            <person name="Tunlid A."/>
            <person name="Henrissat B."/>
            <person name="Grigoriev I.V."/>
            <person name="Hibbett D.S."/>
            <person name="Martin F."/>
        </authorList>
    </citation>
    <scope>NUCLEOTIDE SEQUENCE [LARGE SCALE GENOMIC DNA]</scope>
    <source>
        <strain evidence="3">Foug A</strain>
    </source>
</reference>
<keyword evidence="3" id="KW-1185">Reference proteome</keyword>
<dbReference type="InParanoid" id="A0A0C2ZGW4"/>
<keyword evidence="1" id="KW-1133">Transmembrane helix</keyword>
<keyword evidence="1" id="KW-0812">Transmembrane</keyword>
<feature type="transmembrane region" description="Helical" evidence="1">
    <location>
        <begin position="54"/>
        <end position="75"/>
    </location>
</feature>
<dbReference type="HOGENOM" id="CLU_1714387_0_0_1"/>
<reference evidence="2 3" key="1">
    <citation type="submission" date="2014-04" db="EMBL/GenBank/DDBJ databases">
        <authorList>
            <consortium name="DOE Joint Genome Institute"/>
            <person name="Kuo A."/>
            <person name="Kohler A."/>
            <person name="Nagy L.G."/>
            <person name="Floudas D."/>
            <person name="Copeland A."/>
            <person name="Barry K.W."/>
            <person name="Cichocki N."/>
            <person name="Veneault-Fourrey C."/>
            <person name="LaButti K."/>
            <person name="Lindquist E.A."/>
            <person name="Lipzen A."/>
            <person name="Lundell T."/>
            <person name="Morin E."/>
            <person name="Murat C."/>
            <person name="Sun H."/>
            <person name="Tunlid A."/>
            <person name="Henrissat B."/>
            <person name="Grigoriev I.V."/>
            <person name="Hibbett D.S."/>
            <person name="Martin F."/>
            <person name="Nordberg H.P."/>
            <person name="Cantor M.N."/>
            <person name="Hua S.X."/>
        </authorList>
    </citation>
    <scope>NUCLEOTIDE SEQUENCE [LARGE SCALE GENOMIC DNA]</scope>
    <source>
        <strain evidence="2 3">Foug A</strain>
    </source>
</reference>
<protein>
    <submittedName>
        <fullName evidence="2">Uncharacterized protein</fullName>
    </submittedName>
</protein>
<dbReference type="EMBL" id="KN822057">
    <property type="protein sequence ID" value="KIM60903.1"/>
    <property type="molecule type" value="Genomic_DNA"/>
</dbReference>
<accession>A0A0C2ZGW4</accession>
<evidence type="ECO:0000313" key="2">
    <source>
        <dbReference type="EMBL" id="KIM60903.1"/>
    </source>
</evidence>
<evidence type="ECO:0000256" key="1">
    <source>
        <dbReference type="SAM" id="Phobius"/>
    </source>
</evidence>
<organism evidence="2 3">
    <name type="scientific">Scleroderma citrinum Foug A</name>
    <dbReference type="NCBI Taxonomy" id="1036808"/>
    <lineage>
        <taxon>Eukaryota</taxon>
        <taxon>Fungi</taxon>
        <taxon>Dikarya</taxon>
        <taxon>Basidiomycota</taxon>
        <taxon>Agaricomycotina</taxon>
        <taxon>Agaricomycetes</taxon>
        <taxon>Agaricomycetidae</taxon>
        <taxon>Boletales</taxon>
        <taxon>Sclerodermatineae</taxon>
        <taxon>Sclerodermataceae</taxon>
        <taxon>Scleroderma</taxon>
    </lineage>
</organism>
<dbReference type="AlphaFoldDB" id="A0A0C2ZGW4"/>
<dbReference type="Proteomes" id="UP000053989">
    <property type="component" value="Unassembled WGS sequence"/>
</dbReference>
<name>A0A0C2ZGW4_9AGAM</name>
<evidence type="ECO:0000313" key="3">
    <source>
        <dbReference type="Proteomes" id="UP000053989"/>
    </source>
</evidence>
<gene>
    <name evidence="2" type="ORF">SCLCIDRAFT_1216399</name>
</gene>